<evidence type="ECO:0000313" key="2">
    <source>
        <dbReference type="Proteomes" id="UP001610446"/>
    </source>
</evidence>
<proteinExistence type="predicted"/>
<organism evidence="1 2">
    <name type="scientific">Aspergillus pseudoustus</name>
    <dbReference type="NCBI Taxonomy" id="1810923"/>
    <lineage>
        <taxon>Eukaryota</taxon>
        <taxon>Fungi</taxon>
        <taxon>Dikarya</taxon>
        <taxon>Ascomycota</taxon>
        <taxon>Pezizomycotina</taxon>
        <taxon>Eurotiomycetes</taxon>
        <taxon>Eurotiomycetidae</taxon>
        <taxon>Eurotiales</taxon>
        <taxon>Aspergillaceae</taxon>
        <taxon>Aspergillus</taxon>
        <taxon>Aspergillus subgen. Nidulantes</taxon>
    </lineage>
</organism>
<gene>
    <name evidence="1" type="ORF">BJY01DRAFT_254058</name>
</gene>
<comment type="caution">
    <text evidence="1">The sequence shown here is derived from an EMBL/GenBank/DDBJ whole genome shotgun (WGS) entry which is preliminary data.</text>
</comment>
<evidence type="ECO:0000313" key="1">
    <source>
        <dbReference type="EMBL" id="KAL2831914.1"/>
    </source>
</evidence>
<name>A0ABR4IX98_9EURO</name>
<dbReference type="Proteomes" id="UP001610446">
    <property type="component" value="Unassembled WGS sequence"/>
</dbReference>
<dbReference type="EMBL" id="JBFXLU010000272">
    <property type="protein sequence ID" value="KAL2831914.1"/>
    <property type="molecule type" value="Genomic_DNA"/>
</dbReference>
<accession>A0ABR4IX98</accession>
<reference evidence="1 2" key="1">
    <citation type="submission" date="2024-07" db="EMBL/GenBank/DDBJ databases">
        <title>Section-level genome sequencing and comparative genomics of Aspergillus sections Usti and Cavernicolus.</title>
        <authorList>
            <consortium name="Lawrence Berkeley National Laboratory"/>
            <person name="Nybo J.L."/>
            <person name="Vesth T.C."/>
            <person name="Theobald S."/>
            <person name="Frisvad J.C."/>
            <person name="Larsen T.O."/>
            <person name="Kjaerboelling I."/>
            <person name="Rothschild-Mancinelli K."/>
            <person name="Lyhne E.K."/>
            <person name="Kogle M.E."/>
            <person name="Barry K."/>
            <person name="Clum A."/>
            <person name="Na H."/>
            <person name="Ledsgaard L."/>
            <person name="Lin J."/>
            <person name="Lipzen A."/>
            <person name="Kuo A."/>
            <person name="Riley R."/>
            <person name="Mondo S."/>
            <person name="Labutti K."/>
            <person name="Haridas S."/>
            <person name="Pangalinan J."/>
            <person name="Salamov A.A."/>
            <person name="Simmons B.A."/>
            <person name="Magnuson J.K."/>
            <person name="Chen J."/>
            <person name="Drula E."/>
            <person name="Henrissat B."/>
            <person name="Wiebenga A."/>
            <person name="Lubbers R.J."/>
            <person name="Gomes A.C."/>
            <person name="Makela M.R."/>
            <person name="Stajich J."/>
            <person name="Grigoriev I.V."/>
            <person name="Mortensen U.H."/>
            <person name="De Vries R.P."/>
            <person name="Baker S.E."/>
            <person name="Andersen M.R."/>
        </authorList>
    </citation>
    <scope>NUCLEOTIDE SEQUENCE [LARGE SCALE GENOMIC DNA]</scope>
    <source>
        <strain evidence="1 2">CBS 123904</strain>
    </source>
</reference>
<keyword evidence="2" id="KW-1185">Reference proteome</keyword>
<protein>
    <submittedName>
        <fullName evidence="1">Uncharacterized protein</fullName>
    </submittedName>
</protein>
<sequence length="149" mass="17005">MIDLGLFSLQPGLAEEEQWRCWPKRVLDYRQLFSAEKRIPTSRGDVTTALDIAKHCFGGRWTVPGALMLLSLQPRNEADKVIAEGFKEQFTPAEIKEAGLHNVEAHTKRLPEVGQFKELVEFINRSYRFAEYESVVQGVKNLSVDKARD</sequence>